<dbReference type="Gramene" id="ERN15428">
    <property type="protein sequence ID" value="ERN15428"/>
    <property type="gene ID" value="AMTR_s00036p00216150"/>
</dbReference>
<dbReference type="CDD" id="cd00303">
    <property type="entry name" value="retropepsin_like"/>
    <property type="match status" value="1"/>
</dbReference>
<organism evidence="1 2">
    <name type="scientific">Amborella trichopoda</name>
    <dbReference type="NCBI Taxonomy" id="13333"/>
    <lineage>
        <taxon>Eukaryota</taxon>
        <taxon>Viridiplantae</taxon>
        <taxon>Streptophyta</taxon>
        <taxon>Embryophyta</taxon>
        <taxon>Tracheophyta</taxon>
        <taxon>Spermatophyta</taxon>
        <taxon>Magnoliopsida</taxon>
        <taxon>Amborellales</taxon>
        <taxon>Amborellaceae</taxon>
        <taxon>Amborella</taxon>
    </lineage>
</organism>
<dbReference type="Pfam" id="PF13975">
    <property type="entry name" value="gag-asp_proteas"/>
    <property type="match status" value="1"/>
</dbReference>
<protein>
    <recommendedName>
        <fullName evidence="3">Aspartic peptidase DDI1-type domain-containing protein</fullName>
    </recommendedName>
</protein>
<dbReference type="EMBL" id="KI392503">
    <property type="protein sequence ID" value="ERN15428.1"/>
    <property type="molecule type" value="Genomic_DNA"/>
</dbReference>
<reference evidence="2" key="1">
    <citation type="journal article" date="2013" name="Science">
        <title>The Amborella genome and the evolution of flowering plants.</title>
        <authorList>
            <consortium name="Amborella Genome Project"/>
        </authorList>
    </citation>
    <scope>NUCLEOTIDE SEQUENCE [LARGE SCALE GENOMIC DNA]</scope>
</reference>
<name>U5D4Z5_AMBTC</name>
<evidence type="ECO:0000313" key="1">
    <source>
        <dbReference type="EMBL" id="ERN15428.1"/>
    </source>
</evidence>
<dbReference type="InterPro" id="IPR021109">
    <property type="entry name" value="Peptidase_aspartic_dom_sf"/>
</dbReference>
<sequence length="102" mass="11483">MKAEARRPKAPRKGLMYIAPSKDLMYIDAQINRKTTKAIIDTGATHNFISKDEANRLGLRFAKETRWVKAMNSESQTIHDTARVHVDSWGGKVDVSIVPTDD</sequence>
<dbReference type="AlphaFoldDB" id="U5D4Z5"/>
<dbReference type="Gene3D" id="2.40.70.10">
    <property type="entry name" value="Acid Proteases"/>
    <property type="match status" value="1"/>
</dbReference>
<dbReference type="PANTHER" id="PTHR12917:SF18">
    <property type="entry name" value="DNA DAMAGE-INDUCIBLE PROTEIN 1-LIKE"/>
    <property type="match status" value="1"/>
</dbReference>
<evidence type="ECO:0000313" key="2">
    <source>
        <dbReference type="Proteomes" id="UP000017836"/>
    </source>
</evidence>
<dbReference type="SUPFAM" id="SSF50630">
    <property type="entry name" value="Acid proteases"/>
    <property type="match status" value="1"/>
</dbReference>
<dbReference type="Proteomes" id="UP000017836">
    <property type="component" value="Unassembled WGS sequence"/>
</dbReference>
<dbReference type="PANTHER" id="PTHR12917">
    <property type="entry name" value="ASPARTYL PROTEASE DDI-RELATED"/>
    <property type="match status" value="1"/>
</dbReference>
<evidence type="ECO:0008006" key="3">
    <source>
        <dbReference type="Google" id="ProtNLM"/>
    </source>
</evidence>
<dbReference type="HOGENOM" id="CLU_2226769_0_0_1"/>
<proteinExistence type="predicted"/>
<gene>
    <name evidence="1" type="ORF">AMTR_s00036p00216150</name>
</gene>
<accession>U5D4Z5</accession>
<keyword evidence="2" id="KW-1185">Reference proteome</keyword>